<comment type="caution">
    <text evidence="2">The sequence shown here is derived from an EMBL/GenBank/DDBJ whole genome shotgun (WGS) entry which is preliminary data.</text>
</comment>
<feature type="compositionally biased region" description="Polar residues" evidence="1">
    <location>
        <begin position="30"/>
        <end position="40"/>
    </location>
</feature>
<accession>A0ABQ6JA71</accession>
<dbReference type="InterPro" id="IPR021735">
    <property type="entry name" value="DUF3306"/>
</dbReference>
<evidence type="ECO:0000313" key="3">
    <source>
        <dbReference type="Proteomes" id="UP001157046"/>
    </source>
</evidence>
<gene>
    <name evidence="2" type="ORF">GCM10025855_32580</name>
</gene>
<dbReference type="Proteomes" id="UP001157046">
    <property type="component" value="Unassembled WGS sequence"/>
</dbReference>
<keyword evidence="3" id="KW-1185">Reference proteome</keyword>
<organism evidence="2 3">
    <name type="scientific">Shewanella glacialipiscicola</name>
    <dbReference type="NCBI Taxonomy" id="614069"/>
    <lineage>
        <taxon>Bacteria</taxon>
        <taxon>Pseudomonadati</taxon>
        <taxon>Pseudomonadota</taxon>
        <taxon>Gammaproteobacteria</taxon>
        <taxon>Alteromonadales</taxon>
        <taxon>Shewanellaceae</taxon>
        <taxon>Shewanella</taxon>
    </lineage>
</organism>
<evidence type="ECO:0000313" key="2">
    <source>
        <dbReference type="EMBL" id="GMA83725.1"/>
    </source>
</evidence>
<dbReference type="EMBL" id="BSUY01000001">
    <property type="protein sequence ID" value="GMA83725.1"/>
    <property type="molecule type" value="Genomic_DNA"/>
</dbReference>
<name>A0ABQ6JA71_9GAMM</name>
<dbReference type="Pfam" id="PF11748">
    <property type="entry name" value="DUF3306"/>
    <property type="match status" value="1"/>
</dbReference>
<reference evidence="3" key="1">
    <citation type="journal article" date="2019" name="Int. J. Syst. Evol. Microbiol.">
        <title>The Global Catalogue of Microorganisms (GCM) 10K type strain sequencing project: providing services to taxonomists for standard genome sequencing and annotation.</title>
        <authorList>
            <consortium name="The Broad Institute Genomics Platform"/>
            <consortium name="The Broad Institute Genome Sequencing Center for Infectious Disease"/>
            <person name="Wu L."/>
            <person name="Ma J."/>
        </authorList>
    </citation>
    <scope>NUCLEOTIDE SEQUENCE [LARGE SCALE GENOMIC DNA]</scope>
    <source>
        <strain evidence="3">NBRC 102030</strain>
    </source>
</reference>
<dbReference type="RefSeq" id="WP_220772319.1">
    <property type="nucleotide sequence ID" value="NZ_BPFC01000005.1"/>
</dbReference>
<evidence type="ECO:0008006" key="4">
    <source>
        <dbReference type="Google" id="ProtNLM"/>
    </source>
</evidence>
<protein>
    <recommendedName>
        <fullName evidence="4">DUF3306 domain-containing protein</fullName>
    </recommendedName>
</protein>
<sequence>MPQPTPKAGGLLSRWNQRREQVAAEEALDTQGQTTPQQAHAINKVDETVLAESTQATEAITEVHPAENDDPNRILTAADLPNPDEIEIGGSFARFMGENVDPAAKSAALRALWKQPHFNEIDGLLEYALDYSNQPKLSPEVSAELAKKVFRYITKESEAADEESVLAKHAADTEQSTNLDVSEVKTNEVETELAAEPITDNLDGEADDLSQNEPEPLAQVHTRVV</sequence>
<feature type="region of interest" description="Disordered" evidence="1">
    <location>
        <begin position="21"/>
        <end position="42"/>
    </location>
</feature>
<proteinExistence type="predicted"/>
<feature type="region of interest" description="Disordered" evidence="1">
    <location>
        <begin position="192"/>
        <end position="225"/>
    </location>
</feature>
<evidence type="ECO:0000256" key="1">
    <source>
        <dbReference type="SAM" id="MobiDB-lite"/>
    </source>
</evidence>